<dbReference type="Proteomes" id="UP000535838">
    <property type="component" value="Unassembled WGS sequence"/>
</dbReference>
<evidence type="ECO:0000256" key="1">
    <source>
        <dbReference type="ARBA" id="ARBA00023015"/>
    </source>
</evidence>
<keyword evidence="6" id="KW-1185">Reference proteome</keyword>
<sequence>MLKSDGAIDNLRYMIGRLSNEYVIRLHGSFRFPVYPGWKSGLQVQEDMHILYVRGGEGRYTMEDGTVIPLRRGSLAFISDRYPYWSSHELDNPLVIHGLRFGLYRRDNERETFRAPSPFYCYVKVPDHRYYDTLTYHIHSLYHGDYEPDIKLTASVSVQQILNELYLMLLRKNVGSEKFESKVQLAKQYIEERLDEKISIRDVADHVGMSVRYLQKLFKSEVGYSPKEYHLSAQMDKAHRDLEQSGQTVTQVAERLGYSDAFAFSHQFKKHFGFPPLSVINRSPK</sequence>
<keyword evidence="2" id="KW-0238">DNA-binding</keyword>
<dbReference type="RefSeq" id="WP_185119738.1">
    <property type="nucleotide sequence ID" value="NZ_JACJVQ010000007.1"/>
</dbReference>
<dbReference type="InterPro" id="IPR009057">
    <property type="entry name" value="Homeodomain-like_sf"/>
</dbReference>
<dbReference type="PANTHER" id="PTHR43280:SF2">
    <property type="entry name" value="HTH-TYPE TRANSCRIPTIONAL REGULATOR EXSA"/>
    <property type="match status" value="1"/>
</dbReference>
<dbReference type="Pfam" id="PF12833">
    <property type="entry name" value="HTH_18"/>
    <property type="match status" value="1"/>
</dbReference>
<feature type="domain" description="HTH araC/xylS-type" evidence="4">
    <location>
        <begin position="184"/>
        <end position="282"/>
    </location>
</feature>
<reference evidence="5 6" key="1">
    <citation type="submission" date="2020-08" db="EMBL/GenBank/DDBJ databases">
        <title>Cohnella phylogeny.</title>
        <authorList>
            <person name="Dunlap C."/>
        </authorList>
    </citation>
    <scope>NUCLEOTIDE SEQUENCE [LARGE SCALE GENOMIC DNA]</scope>
    <source>
        <strain evidence="5 6">DSM 25241</strain>
    </source>
</reference>
<dbReference type="SUPFAM" id="SSF51215">
    <property type="entry name" value="Regulatory protein AraC"/>
    <property type="match status" value="1"/>
</dbReference>
<dbReference type="AlphaFoldDB" id="A0A841SU08"/>
<dbReference type="InterPro" id="IPR018062">
    <property type="entry name" value="HTH_AraC-typ_CS"/>
</dbReference>
<dbReference type="PANTHER" id="PTHR43280">
    <property type="entry name" value="ARAC-FAMILY TRANSCRIPTIONAL REGULATOR"/>
    <property type="match status" value="1"/>
</dbReference>
<accession>A0A841SU08</accession>
<name>A0A841SU08_9BACL</name>
<gene>
    <name evidence="5" type="ORF">H7B67_10270</name>
</gene>
<keyword evidence="3" id="KW-0804">Transcription</keyword>
<evidence type="ECO:0000256" key="2">
    <source>
        <dbReference type="ARBA" id="ARBA00023125"/>
    </source>
</evidence>
<comment type="caution">
    <text evidence="5">The sequence shown here is derived from an EMBL/GenBank/DDBJ whole genome shotgun (WGS) entry which is preliminary data.</text>
</comment>
<dbReference type="GO" id="GO:0043565">
    <property type="term" value="F:sequence-specific DNA binding"/>
    <property type="evidence" value="ECO:0007669"/>
    <property type="project" value="InterPro"/>
</dbReference>
<protein>
    <submittedName>
        <fullName evidence="5">Helix-turn-helix transcriptional regulator</fullName>
    </submittedName>
</protein>
<dbReference type="InterPro" id="IPR018060">
    <property type="entry name" value="HTH_AraC"/>
</dbReference>
<dbReference type="EMBL" id="JACJVQ010000007">
    <property type="protein sequence ID" value="MBB6634499.1"/>
    <property type="molecule type" value="Genomic_DNA"/>
</dbReference>
<organism evidence="5 6">
    <name type="scientific">Cohnella thailandensis</name>
    <dbReference type="NCBI Taxonomy" id="557557"/>
    <lineage>
        <taxon>Bacteria</taxon>
        <taxon>Bacillati</taxon>
        <taxon>Bacillota</taxon>
        <taxon>Bacilli</taxon>
        <taxon>Bacillales</taxon>
        <taxon>Paenibacillaceae</taxon>
        <taxon>Cohnella</taxon>
    </lineage>
</organism>
<dbReference type="PROSITE" id="PS01124">
    <property type="entry name" value="HTH_ARAC_FAMILY_2"/>
    <property type="match status" value="1"/>
</dbReference>
<dbReference type="PROSITE" id="PS00041">
    <property type="entry name" value="HTH_ARAC_FAMILY_1"/>
    <property type="match status" value="1"/>
</dbReference>
<proteinExistence type="predicted"/>
<dbReference type="InterPro" id="IPR037923">
    <property type="entry name" value="HTH-like"/>
</dbReference>
<evidence type="ECO:0000313" key="6">
    <source>
        <dbReference type="Proteomes" id="UP000535838"/>
    </source>
</evidence>
<dbReference type="GO" id="GO:0003700">
    <property type="term" value="F:DNA-binding transcription factor activity"/>
    <property type="evidence" value="ECO:0007669"/>
    <property type="project" value="InterPro"/>
</dbReference>
<evidence type="ECO:0000259" key="4">
    <source>
        <dbReference type="PROSITE" id="PS01124"/>
    </source>
</evidence>
<evidence type="ECO:0000313" key="5">
    <source>
        <dbReference type="EMBL" id="MBB6634499.1"/>
    </source>
</evidence>
<dbReference type="SUPFAM" id="SSF46689">
    <property type="entry name" value="Homeodomain-like"/>
    <property type="match status" value="2"/>
</dbReference>
<keyword evidence="1" id="KW-0805">Transcription regulation</keyword>
<dbReference type="Gene3D" id="1.10.10.60">
    <property type="entry name" value="Homeodomain-like"/>
    <property type="match status" value="1"/>
</dbReference>
<dbReference type="SMART" id="SM00342">
    <property type="entry name" value="HTH_ARAC"/>
    <property type="match status" value="1"/>
</dbReference>
<evidence type="ECO:0000256" key="3">
    <source>
        <dbReference type="ARBA" id="ARBA00023163"/>
    </source>
</evidence>